<evidence type="ECO:0000313" key="10">
    <source>
        <dbReference type="EMBL" id="OHU47217.1"/>
    </source>
</evidence>
<dbReference type="RefSeq" id="WP_070947835.1">
    <property type="nucleotide sequence ID" value="NZ_MLIQ01000042.1"/>
</dbReference>
<comment type="subcellular location">
    <subcellularLocation>
        <location evidence="1">Cell membrane</location>
    </subcellularLocation>
</comment>
<dbReference type="EMBL" id="MLIQ01000042">
    <property type="protein sequence ID" value="OHU47217.1"/>
    <property type="molecule type" value="Genomic_DNA"/>
</dbReference>
<dbReference type="GO" id="GO:0005886">
    <property type="term" value="C:plasma membrane"/>
    <property type="evidence" value="ECO:0007669"/>
    <property type="project" value="UniProtKB-SubCell"/>
</dbReference>
<dbReference type="Proteomes" id="UP000180043">
    <property type="component" value="Unassembled WGS sequence"/>
</dbReference>
<evidence type="ECO:0000256" key="4">
    <source>
        <dbReference type="ARBA" id="ARBA00022692"/>
    </source>
</evidence>
<evidence type="ECO:0000313" key="11">
    <source>
        <dbReference type="Proteomes" id="UP000180043"/>
    </source>
</evidence>
<evidence type="ECO:0000256" key="7">
    <source>
        <dbReference type="SAM" id="MobiDB-lite"/>
    </source>
</evidence>
<keyword evidence="6 8" id="KW-0472">Membrane</keyword>
<evidence type="ECO:0000256" key="8">
    <source>
        <dbReference type="SAM" id="Phobius"/>
    </source>
</evidence>
<keyword evidence="5 8" id="KW-1133">Transmembrane helix</keyword>
<accession>A0A1S1LHN7</accession>
<dbReference type="NCBIfam" id="TIGR03923">
    <property type="entry name" value="T7SS_EccE"/>
    <property type="match status" value="1"/>
</dbReference>
<evidence type="ECO:0000259" key="9">
    <source>
        <dbReference type="Pfam" id="PF11203"/>
    </source>
</evidence>
<proteinExistence type="inferred from homology"/>
<protein>
    <submittedName>
        <fullName evidence="10">Type VII secretion protein EccE</fullName>
    </submittedName>
</protein>
<keyword evidence="4 8" id="KW-0812">Transmembrane</keyword>
<evidence type="ECO:0000256" key="2">
    <source>
        <dbReference type="ARBA" id="ARBA00007759"/>
    </source>
</evidence>
<dbReference type="InterPro" id="IPR050051">
    <property type="entry name" value="EccE_dom"/>
</dbReference>
<sequence length="570" mass="63722">MKNNSRFGFRFAHANMWYLTLVALATVAVTNLLKLAALVRLEIAIALALFVLLTGFITFRSRTLFGWIARRWGRRPMRERIFLYEYGGVGISWDGQRAAAYIEVLPKPYEITTISTSGAQGLRSLPIDDIRQELQQFDIRCEAVTIVNFGYKYAQPSKLATTYHHTLGPVPALLYGRTFVEVAINLSDSLESVYRRRLDDDTPAGLSRTVTLATERIRRRITRKGWTAKPLSKVEVKRLTTQLSTDLLTPLRNEHWASAGQKSMRAIAYTPTASAWTTARYRDWCRLNTHRQVQILRLDRRRMGDHAELYIGYLNGDTKPLETVSALGLRREYSQQGDILTAALPTARTDRTSAVQGMNLAGKEFPIEIHPCGAGTFVGYTKNSGEQVFVNFTVGATKRGSLNRIEFDPFYIVAPAAMCQQILLRLATSGRTIDISLPGEPWSQFAASINAGHHNSPDKEIKSAADIIVVPADKIPLPHHPGQVCIVWTTTDPKELTPAQQMNYGIVADRGESTVQAGEERARFQWTVTSTEEAYFTLRPRQATRPPQSSPEPPPGGRLATGHGLGHHHR</sequence>
<organism evidence="10 11">
    <name type="scientific">Mycobacteroides chelonae</name>
    <name type="common">Mycobacterium chelonae</name>
    <dbReference type="NCBI Taxonomy" id="1774"/>
    <lineage>
        <taxon>Bacteria</taxon>
        <taxon>Bacillati</taxon>
        <taxon>Actinomycetota</taxon>
        <taxon>Actinomycetes</taxon>
        <taxon>Mycobacteriales</taxon>
        <taxon>Mycobacteriaceae</taxon>
        <taxon>Mycobacteroides</taxon>
    </lineage>
</organism>
<reference evidence="10 11" key="1">
    <citation type="submission" date="2016-10" db="EMBL/GenBank/DDBJ databases">
        <title>Evaluation of Human, Veterinary and Environmental Mycobacterium chelonae Isolates by Core Genome Phylogenomic Analysis, Targeted Gene Comparison, and Anti-microbial Susceptibility Patterns: A Tale of Mistaken Identities.</title>
        <authorList>
            <person name="Fogelson S.B."/>
            <person name="Camus A.C."/>
            <person name="Lorenz W."/>
            <person name="Vasireddy R."/>
            <person name="Vasireddy S."/>
            <person name="Smith T."/>
            <person name="Brown-Elliott B.A."/>
            <person name="Wallace R.J.Jr."/>
            <person name="Hasan N.A."/>
            <person name="Reischl U."/>
            <person name="Sanchez S."/>
        </authorList>
    </citation>
    <scope>NUCLEOTIDE SEQUENCE [LARGE SCALE GENOMIC DNA]</scope>
    <source>
        <strain evidence="10 11">15515</strain>
    </source>
</reference>
<comment type="caution">
    <text evidence="10">The sequence shown here is derived from an EMBL/GenBank/DDBJ whole genome shotgun (WGS) entry which is preliminary data.</text>
</comment>
<keyword evidence="3" id="KW-1003">Cell membrane</keyword>
<gene>
    <name evidence="10" type="ORF">BKG82_26540</name>
</gene>
<evidence type="ECO:0000256" key="5">
    <source>
        <dbReference type="ARBA" id="ARBA00022989"/>
    </source>
</evidence>
<comment type="similarity">
    <text evidence="2">Belongs to the EccE family.</text>
</comment>
<dbReference type="Pfam" id="PF11203">
    <property type="entry name" value="EccE"/>
    <property type="match status" value="1"/>
</dbReference>
<evidence type="ECO:0000256" key="3">
    <source>
        <dbReference type="ARBA" id="ARBA00022475"/>
    </source>
</evidence>
<dbReference type="AlphaFoldDB" id="A0A1S1LHN7"/>
<name>A0A1S1LHN7_MYCCH</name>
<dbReference type="InterPro" id="IPR021368">
    <property type="entry name" value="T7SS_EccE"/>
</dbReference>
<feature type="region of interest" description="Disordered" evidence="7">
    <location>
        <begin position="537"/>
        <end position="570"/>
    </location>
</feature>
<feature type="domain" description="Type VII secretion system protein EccE" evidence="9">
    <location>
        <begin position="178"/>
        <end position="269"/>
    </location>
</feature>
<feature type="transmembrane region" description="Helical" evidence="8">
    <location>
        <begin position="16"/>
        <end position="37"/>
    </location>
</feature>
<evidence type="ECO:0000256" key="1">
    <source>
        <dbReference type="ARBA" id="ARBA00004236"/>
    </source>
</evidence>
<evidence type="ECO:0000256" key="6">
    <source>
        <dbReference type="ARBA" id="ARBA00023136"/>
    </source>
</evidence>
<feature type="transmembrane region" description="Helical" evidence="8">
    <location>
        <begin position="43"/>
        <end position="68"/>
    </location>
</feature>